<organism evidence="1 2">
    <name type="scientific">Puccinia graminis f. sp. tritici</name>
    <dbReference type="NCBI Taxonomy" id="56615"/>
    <lineage>
        <taxon>Eukaryota</taxon>
        <taxon>Fungi</taxon>
        <taxon>Dikarya</taxon>
        <taxon>Basidiomycota</taxon>
        <taxon>Pucciniomycotina</taxon>
        <taxon>Pucciniomycetes</taxon>
        <taxon>Pucciniales</taxon>
        <taxon>Pucciniaceae</taxon>
        <taxon>Puccinia</taxon>
    </lineage>
</organism>
<gene>
    <name evidence="1" type="ORF">PGTUg99_035024</name>
</gene>
<reference evidence="1 2" key="1">
    <citation type="submission" date="2019-05" db="EMBL/GenBank/DDBJ databases">
        <title>Emergence of the Ug99 lineage of the wheat stem rust pathogen through somatic hybridization.</title>
        <authorList>
            <person name="Li F."/>
            <person name="Upadhyaya N.M."/>
            <person name="Sperschneider J."/>
            <person name="Matny O."/>
            <person name="Nguyen-Phuc H."/>
            <person name="Mago R."/>
            <person name="Raley C."/>
            <person name="Miller M.E."/>
            <person name="Silverstein K.A.T."/>
            <person name="Henningsen E."/>
            <person name="Hirsch C.D."/>
            <person name="Visser B."/>
            <person name="Pretorius Z.A."/>
            <person name="Steffenson B.J."/>
            <person name="Schwessinger B."/>
            <person name="Dodds P.N."/>
            <person name="Figueroa M."/>
        </authorList>
    </citation>
    <scope>NUCLEOTIDE SEQUENCE [LARGE SCALE GENOMIC DNA]</scope>
    <source>
        <strain evidence="1 2">Ug99</strain>
    </source>
</reference>
<protein>
    <submittedName>
        <fullName evidence="1">Uncharacterized protein</fullName>
    </submittedName>
</protein>
<accession>A0A5B0RN27</accession>
<comment type="caution">
    <text evidence="1">The sequence shown here is derived from an EMBL/GenBank/DDBJ whole genome shotgun (WGS) entry which is preliminary data.</text>
</comment>
<sequence>MVNGLGSLEENMLNTIQNFICRLSIYDHPATQLSSSIQATSLQLATNQEIGEVIQEMYFEIDQQLKQEYHEELKQDQAKDETRMIIDPSLELIEEVVCLELYNRIFEQSLLEYQQLTEKIAQLNLLDLSLDHLGLDLERREMDDPDGIITIRNGLDEIIKTASIVMIQLQMVIVATYTYK</sequence>
<evidence type="ECO:0000313" key="2">
    <source>
        <dbReference type="Proteomes" id="UP000325313"/>
    </source>
</evidence>
<name>A0A5B0RN27_PUCGR</name>
<dbReference type="AlphaFoldDB" id="A0A5B0RN27"/>
<dbReference type="EMBL" id="VDEP01000169">
    <property type="protein sequence ID" value="KAA1127326.1"/>
    <property type="molecule type" value="Genomic_DNA"/>
</dbReference>
<dbReference type="InterPro" id="IPR037191">
    <property type="entry name" value="VPS9_dom_sf"/>
</dbReference>
<proteinExistence type="predicted"/>
<evidence type="ECO:0000313" key="1">
    <source>
        <dbReference type="EMBL" id="KAA1127326.1"/>
    </source>
</evidence>
<dbReference type="Proteomes" id="UP000325313">
    <property type="component" value="Unassembled WGS sequence"/>
</dbReference>
<dbReference type="SUPFAM" id="SSF109993">
    <property type="entry name" value="VPS9 domain"/>
    <property type="match status" value="1"/>
</dbReference>